<evidence type="ECO:0000313" key="4">
    <source>
        <dbReference type="Proteomes" id="UP000237682"/>
    </source>
</evidence>
<keyword evidence="1" id="KW-0175">Coiled coil</keyword>
<dbReference type="AlphaFoldDB" id="A0A2S9QEU6"/>
<feature type="transmembrane region" description="Helical" evidence="2">
    <location>
        <begin position="77"/>
        <end position="96"/>
    </location>
</feature>
<sequence>MTAEPTRPAFSNRLLDWTGLGLLYALLLAVPFFGARWLGEMLPAVFHPIGRIVANAVVMPFFYLCLHLLLRRFGARVQNFIMLVVLIYGIATTIEIQRALRTGDNNAWFSAFVAAVYTLGFAALTINSLIAWRREKRAERLAAEREEAERQAEAFTKARQIGP</sequence>
<accession>A0A2S9QEU6</accession>
<comment type="caution">
    <text evidence="3">The sequence shown here is derived from an EMBL/GenBank/DDBJ whole genome shotgun (WGS) entry which is preliminary data.</text>
</comment>
<feature type="coiled-coil region" evidence="1">
    <location>
        <begin position="131"/>
        <end position="158"/>
    </location>
</feature>
<dbReference type="RefSeq" id="WP_105861531.1">
    <property type="nucleotide sequence ID" value="NZ_PUEJ01000003.1"/>
</dbReference>
<gene>
    <name evidence="3" type="ORF">C5L14_08100</name>
</gene>
<reference evidence="3 4" key="1">
    <citation type="submission" date="2018-02" db="EMBL/GenBank/DDBJ databases">
        <title>Whole genome sequencing of endophytic bacterium.</title>
        <authorList>
            <person name="Eedara R."/>
            <person name="Podile A.R."/>
        </authorList>
    </citation>
    <scope>NUCLEOTIDE SEQUENCE [LARGE SCALE GENOMIC DNA]</scope>
    <source>
        <strain evidence="3 4">RP1T</strain>
    </source>
</reference>
<protein>
    <submittedName>
        <fullName evidence="3">Uncharacterized protein</fullName>
    </submittedName>
</protein>
<dbReference type="Proteomes" id="UP000237682">
    <property type="component" value="Unassembled WGS sequence"/>
</dbReference>
<evidence type="ECO:0000256" key="1">
    <source>
        <dbReference type="SAM" id="Coils"/>
    </source>
</evidence>
<keyword evidence="2" id="KW-1133">Transmembrane helix</keyword>
<evidence type="ECO:0000313" key="3">
    <source>
        <dbReference type="EMBL" id="PRH87862.1"/>
    </source>
</evidence>
<name>A0A2S9QEU6_9HYPH</name>
<feature type="transmembrane region" description="Helical" evidence="2">
    <location>
        <begin position="49"/>
        <end position="70"/>
    </location>
</feature>
<keyword evidence="4" id="KW-1185">Reference proteome</keyword>
<feature type="transmembrane region" description="Helical" evidence="2">
    <location>
        <begin position="14"/>
        <end position="37"/>
    </location>
</feature>
<feature type="transmembrane region" description="Helical" evidence="2">
    <location>
        <begin position="108"/>
        <end position="132"/>
    </location>
</feature>
<dbReference type="OrthoDB" id="8448272at2"/>
<organism evidence="3 4">
    <name type="scientific">Labrys okinawensis</name>
    <dbReference type="NCBI Taxonomy" id="346911"/>
    <lineage>
        <taxon>Bacteria</taxon>
        <taxon>Pseudomonadati</taxon>
        <taxon>Pseudomonadota</taxon>
        <taxon>Alphaproteobacteria</taxon>
        <taxon>Hyphomicrobiales</taxon>
        <taxon>Xanthobacteraceae</taxon>
        <taxon>Labrys</taxon>
    </lineage>
</organism>
<evidence type="ECO:0000256" key="2">
    <source>
        <dbReference type="SAM" id="Phobius"/>
    </source>
</evidence>
<proteinExistence type="predicted"/>
<dbReference type="EMBL" id="PUEJ01000003">
    <property type="protein sequence ID" value="PRH87862.1"/>
    <property type="molecule type" value="Genomic_DNA"/>
</dbReference>
<keyword evidence="2" id="KW-0812">Transmembrane</keyword>
<keyword evidence="2" id="KW-0472">Membrane</keyword>